<feature type="signal peptide" evidence="1">
    <location>
        <begin position="1"/>
        <end position="16"/>
    </location>
</feature>
<sequence length="137" mass="14334">MNPRFLLALPMLVTLAACVNPPAPPPAPPPPVVPPAPPVAAVPPGLDGTYIGQAIAAPRQRACRPQRMNLSMTVSNGHAVLAVDRRREVESDINSDGSVSFNTDMGTVDGKFANGAMTGQGVRMGVCNYNFSLKKQG</sequence>
<proteinExistence type="predicted"/>
<keyword evidence="3" id="KW-1185">Reference proteome</keyword>
<dbReference type="PROSITE" id="PS51257">
    <property type="entry name" value="PROKAR_LIPOPROTEIN"/>
    <property type="match status" value="1"/>
</dbReference>
<feature type="chain" id="PRO_5047459604" description="Lipoprotein" evidence="1">
    <location>
        <begin position="17"/>
        <end position="137"/>
    </location>
</feature>
<accession>A0ABV6JWF4</accession>
<dbReference type="Proteomes" id="UP001589865">
    <property type="component" value="Unassembled WGS sequence"/>
</dbReference>
<protein>
    <recommendedName>
        <fullName evidence="4">Lipoprotein</fullName>
    </recommendedName>
</protein>
<organism evidence="2 3">
    <name type="scientific">Roseomonas elaeocarpi</name>
    <dbReference type="NCBI Taxonomy" id="907779"/>
    <lineage>
        <taxon>Bacteria</taxon>
        <taxon>Pseudomonadati</taxon>
        <taxon>Pseudomonadota</taxon>
        <taxon>Alphaproteobacteria</taxon>
        <taxon>Acetobacterales</taxon>
        <taxon>Roseomonadaceae</taxon>
        <taxon>Roseomonas</taxon>
    </lineage>
</organism>
<keyword evidence="1" id="KW-0732">Signal</keyword>
<dbReference type="EMBL" id="JBHLUN010000012">
    <property type="protein sequence ID" value="MFC0410040.1"/>
    <property type="molecule type" value="Genomic_DNA"/>
</dbReference>
<evidence type="ECO:0000313" key="3">
    <source>
        <dbReference type="Proteomes" id="UP001589865"/>
    </source>
</evidence>
<name>A0ABV6JWF4_9PROT</name>
<evidence type="ECO:0000313" key="2">
    <source>
        <dbReference type="EMBL" id="MFC0410040.1"/>
    </source>
</evidence>
<reference evidence="2 3" key="1">
    <citation type="submission" date="2024-09" db="EMBL/GenBank/DDBJ databases">
        <authorList>
            <person name="Sun Q."/>
            <person name="Mori K."/>
        </authorList>
    </citation>
    <scope>NUCLEOTIDE SEQUENCE [LARGE SCALE GENOMIC DNA]</scope>
    <source>
        <strain evidence="2 3">TBRC 5777</strain>
    </source>
</reference>
<evidence type="ECO:0000256" key="1">
    <source>
        <dbReference type="SAM" id="SignalP"/>
    </source>
</evidence>
<comment type="caution">
    <text evidence="2">The sequence shown here is derived from an EMBL/GenBank/DDBJ whole genome shotgun (WGS) entry which is preliminary data.</text>
</comment>
<gene>
    <name evidence="2" type="ORF">ACFFGY_17440</name>
</gene>
<dbReference type="RefSeq" id="WP_377045786.1">
    <property type="nucleotide sequence ID" value="NZ_JBHLUN010000012.1"/>
</dbReference>
<evidence type="ECO:0008006" key="4">
    <source>
        <dbReference type="Google" id="ProtNLM"/>
    </source>
</evidence>